<organism evidence="5 6">
    <name type="scientific">Ladona fulva</name>
    <name type="common">Scarce chaser dragonfly</name>
    <name type="synonym">Libellula fulva</name>
    <dbReference type="NCBI Taxonomy" id="123851"/>
    <lineage>
        <taxon>Eukaryota</taxon>
        <taxon>Metazoa</taxon>
        <taxon>Ecdysozoa</taxon>
        <taxon>Arthropoda</taxon>
        <taxon>Hexapoda</taxon>
        <taxon>Insecta</taxon>
        <taxon>Pterygota</taxon>
        <taxon>Palaeoptera</taxon>
        <taxon>Odonata</taxon>
        <taxon>Epiprocta</taxon>
        <taxon>Anisoptera</taxon>
        <taxon>Libelluloidea</taxon>
        <taxon>Libellulidae</taxon>
        <taxon>Ladona</taxon>
    </lineage>
</organism>
<feature type="compositionally biased region" description="Acidic residues" evidence="3">
    <location>
        <begin position="296"/>
        <end position="306"/>
    </location>
</feature>
<comment type="subcellular location">
    <subcellularLocation>
        <location evidence="2">Nucleus</location>
    </subcellularLocation>
</comment>
<name>A0A8K0P9E4_LADFU</name>
<dbReference type="AlphaFoldDB" id="A0A8K0P9E4"/>
<evidence type="ECO:0000259" key="4">
    <source>
        <dbReference type="PROSITE" id="PS51037"/>
    </source>
</evidence>
<protein>
    <recommendedName>
        <fullName evidence="4">YEATS domain-containing protein</fullName>
    </recommendedName>
</protein>
<dbReference type="Proteomes" id="UP000792457">
    <property type="component" value="Unassembled WGS sequence"/>
</dbReference>
<evidence type="ECO:0000313" key="5">
    <source>
        <dbReference type="EMBL" id="KAG8236823.1"/>
    </source>
</evidence>
<evidence type="ECO:0000256" key="2">
    <source>
        <dbReference type="PROSITE-ProRule" id="PRU00376"/>
    </source>
</evidence>
<dbReference type="PANTHER" id="PTHR23195">
    <property type="entry name" value="YEATS DOMAIN"/>
    <property type="match status" value="1"/>
</dbReference>
<evidence type="ECO:0000256" key="3">
    <source>
        <dbReference type="SAM" id="MobiDB-lite"/>
    </source>
</evidence>
<evidence type="ECO:0000313" key="6">
    <source>
        <dbReference type="Proteomes" id="UP000792457"/>
    </source>
</evidence>
<comment type="caution">
    <text evidence="5">The sequence shown here is derived from an EMBL/GenBank/DDBJ whole genome shotgun (WGS) entry which is preliminary data.</text>
</comment>
<feature type="compositionally biased region" description="Basic and acidic residues" evidence="3">
    <location>
        <begin position="801"/>
        <end position="812"/>
    </location>
</feature>
<feature type="compositionally biased region" description="Basic and acidic residues" evidence="3">
    <location>
        <begin position="317"/>
        <end position="337"/>
    </location>
</feature>
<reference evidence="5" key="1">
    <citation type="submission" date="2013-04" db="EMBL/GenBank/DDBJ databases">
        <authorList>
            <person name="Qu J."/>
            <person name="Murali S.C."/>
            <person name="Bandaranaike D."/>
            <person name="Bellair M."/>
            <person name="Blankenburg K."/>
            <person name="Chao H."/>
            <person name="Dinh H."/>
            <person name="Doddapaneni H."/>
            <person name="Downs B."/>
            <person name="Dugan-Rocha S."/>
            <person name="Elkadiri S."/>
            <person name="Gnanaolivu R.D."/>
            <person name="Hernandez B."/>
            <person name="Javaid M."/>
            <person name="Jayaseelan J.C."/>
            <person name="Lee S."/>
            <person name="Li M."/>
            <person name="Ming W."/>
            <person name="Munidasa M."/>
            <person name="Muniz J."/>
            <person name="Nguyen L."/>
            <person name="Ongeri F."/>
            <person name="Osuji N."/>
            <person name="Pu L.-L."/>
            <person name="Puazo M."/>
            <person name="Qu C."/>
            <person name="Quiroz J."/>
            <person name="Raj R."/>
            <person name="Weissenberger G."/>
            <person name="Xin Y."/>
            <person name="Zou X."/>
            <person name="Han Y."/>
            <person name="Richards S."/>
            <person name="Worley K."/>
            <person name="Muzny D."/>
            <person name="Gibbs R."/>
        </authorList>
    </citation>
    <scope>NUCLEOTIDE SEQUENCE</scope>
    <source>
        <strain evidence="5">Sampled in the wild</strain>
    </source>
</reference>
<feature type="compositionally biased region" description="Polar residues" evidence="3">
    <location>
        <begin position="89"/>
        <end position="107"/>
    </location>
</feature>
<dbReference type="GO" id="GO:0006355">
    <property type="term" value="P:regulation of DNA-templated transcription"/>
    <property type="evidence" value="ECO:0007669"/>
    <property type="project" value="InterPro"/>
</dbReference>
<evidence type="ECO:0000256" key="1">
    <source>
        <dbReference type="ARBA" id="ARBA00023242"/>
    </source>
</evidence>
<dbReference type="EMBL" id="KZ309084">
    <property type="protein sequence ID" value="KAG8236823.1"/>
    <property type="molecule type" value="Genomic_DNA"/>
</dbReference>
<dbReference type="InterPro" id="IPR055127">
    <property type="entry name" value="YEATS2_3HBD"/>
</dbReference>
<dbReference type="Pfam" id="PF22951">
    <property type="entry name" value="3HBD"/>
    <property type="match status" value="1"/>
</dbReference>
<dbReference type="PROSITE" id="PS51037">
    <property type="entry name" value="YEATS"/>
    <property type="match status" value="1"/>
</dbReference>
<dbReference type="InterPro" id="IPR038704">
    <property type="entry name" value="YEAST_sf"/>
</dbReference>
<gene>
    <name evidence="5" type="ORF">J437_LFUL017280</name>
</gene>
<keyword evidence="1 2" id="KW-0539">Nucleus</keyword>
<dbReference type="CDD" id="cd16907">
    <property type="entry name" value="YEATS_YEATS2_like"/>
    <property type="match status" value="1"/>
</dbReference>
<feature type="region of interest" description="Disordered" evidence="3">
    <location>
        <begin position="295"/>
        <end position="340"/>
    </location>
</feature>
<feature type="region of interest" description="Disordered" evidence="3">
    <location>
        <begin position="65"/>
        <end position="130"/>
    </location>
</feature>
<keyword evidence="6" id="KW-1185">Reference proteome</keyword>
<reference evidence="5" key="2">
    <citation type="submission" date="2017-10" db="EMBL/GenBank/DDBJ databases">
        <title>Ladona fulva Genome sequencing and assembly.</title>
        <authorList>
            <person name="Murali S."/>
            <person name="Richards S."/>
            <person name="Bandaranaike D."/>
            <person name="Bellair M."/>
            <person name="Blankenburg K."/>
            <person name="Chao H."/>
            <person name="Dinh H."/>
            <person name="Doddapaneni H."/>
            <person name="Dugan-Rocha S."/>
            <person name="Elkadiri S."/>
            <person name="Gnanaolivu R."/>
            <person name="Hernandez B."/>
            <person name="Skinner E."/>
            <person name="Javaid M."/>
            <person name="Lee S."/>
            <person name="Li M."/>
            <person name="Ming W."/>
            <person name="Munidasa M."/>
            <person name="Muniz J."/>
            <person name="Nguyen L."/>
            <person name="Hughes D."/>
            <person name="Osuji N."/>
            <person name="Pu L.-L."/>
            <person name="Puazo M."/>
            <person name="Qu C."/>
            <person name="Quiroz J."/>
            <person name="Raj R."/>
            <person name="Weissenberger G."/>
            <person name="Xin Y."/>
            <person name="Zou X."/>
            <person name="Han Y."/>
            <person name="Worley K."/>
            <person name="Muzny D."/>
            <person name="Gibbs R."/>
        </authorList>
    </citation>
    <scope>NUCLEOTIDE SEQUENCE</scope>
    <source>
        <strain evidence="5">Sampled in the wild</strain>
    </source>
</reference>
<dbReference type="GO" id="GO:0005634">
    <property type="term" value="C:nucleus"/>
    <property type="evidence" value="ECO:0007669"/>
    <property type="project" value="UniProtKB-SubCell"/>
</dbReference>
<sequence length="812" mass="90250">MTSVLQRVIDNEIKTREKEIESIEGRLSEALRLQHLLRYAVVSSYYGSGTSLSDWPGNFSSKKSMHPAVAGLHKDSPDDERSEGRSEETCVSDSCLSKSEDGTSQVTKVPRYIPPVSKKDPKLTTSPTRGSHCKMKQRIIVGNVSRWIPPESREDGATHKWMIYVRGPANVADLSHLVDKVRFFLHASYRPFDVVEVKSSPYRLSRRGWGEFPIRVQVHFKNSLNKPIDIIHQLKLDKTRSVKDVLGSETIVEIWLHTDKDVPENLAPESQIYEENNGSDEDNSMENDVVIKQEVESESSDQEENDMSSSASPSQEIKAEIKTEECDSHSTTDERIGDCIPGTSQAVNIVKEEKSHASQEDVIEDGCFLMELDNVIDMPSEKDLPTQKSMRIEHRILGAPSNSLLKYQENGRCSVLKLSAKGQLNYIASGINKTQHGVKQIASTAKQGLIKATSLLIKTSNKQPGVSLLLPNAKSSSTLSLLNSKKVPQDPKLSLYTSQMSNLSKRLHSDPCAAARHLLNSLPIISPKASDPAYKMVHPYCADSLSTFLSWPLPKQKASEWMRSRMVRKLLLNQGFSEDVENTWSTRNILQWGRLWGYSPIESKVSSQSNLCCDGGIDNLIVSYDSQISFPGSSFSENKELFEWLNSSQKSTSKDEDDEEEIDVVGSGPYPKRLAGRSKEMGLGAHAAIKPKVTVMGMDPSLGLLSRFVDEKSREVGIVVSGIEELSASIFYPAAQRILVEALRSFVNHIARTSLCIANIRSHGSNDTPLTIEPEDVKLALLEREEFDVFTNEGLGTEPEESSKEVPEKAAT</sequence>
<proteinExistence type="predicted"/>
<feature type="domain" description="YEATS" evidence="4">
    <location>
        <begin position="129"/>
        <end position="270"/>
    </location>
</feature>
<dbReference type="InterPro" id="IPR005033">
    <property type="entry name" value="YEATS"/>
</dbReference>
<dbReference type="Gene3D" id="2.60.40.1970">
    <property type="entry name" value="YEATS domain"/>
    <property type="match status" value="1"/>
</dbReference>
<dbReference type="InterPro" id="IPR055129">
    <property type="entry name" value="YEATS_dom"/>
</dbReference>
<dbReference type="OrthoDB" id="1741717at2759"/>
<dbReference type="Pfam" id="PF03366">
    <property type="entry name" value="YEATS"/>
    <property type="match status" value="1"/>
</dbReference>
<accession>A0A8K0P9E4</accession>
<feature type="region of interest" description="Disordered" evidence="3">
    <location>
        <begin position="790"/>
        <end position="812"/>
    </location>
</feature>